<reference evidence="9 10" key="1">
    <citation type="submission" date="2022-05" db="EMBL/GenBank/DDBJ databases">
        <authorList>
            <consortium name="Genoscope - CEA"/>
            <person name="William W."/>
        </authorList>
    </citation>
    <scope>NUCLEOTIDE SEQUENCE [LARGE SCALE GENOMIC DNA]</scope>
</reference>
<evidence type="ECO:0000256" key="7">
    <source>
        <dbReference type="SAM" id="MobiDB-lite"/>
    </source>
</evidence>
<dbReference type="Pfam" id="PF10491">
    <property type="entry name" value="Nrf1_DNA-bind"/>
    <property type="match status" value="1"/>
</dbReference>
<feature type="non-terminal residue" evidence="9">
    <location>
        <position position="1"/>
    </location>
</feature>
<feature type="region of interest" description="Disordered" evidence="7">
    <location>
        <begin position="27"/>
        <end position="55"/>
    </location>
</feature>
<keyword evidence="10" id="KW-1185">Reference proteome</keyword>
<dbReference type="EMBL" id="CALNXI010000336">
    <property type="protein sequence ID" value="CAH3025103.1"/>
    <property type="molecule type" value="Genomic_DNA"/>
</dbReference>
<comment type="caution">
    <text evidence="9">The sequence shown here is derived from an EMBL/GenBank/DDBJ whole genome shotgun (WGS) entry which is preliminary data.</text>
</comment>
<sequence length="507" mass="54037">KLAQVSLHQVGLSQALPQNMSQTIQISHSMSQSMSQMSDDEPSSPESTTFDGSDLLSSTVSDEVTAQLAAAGPVGVAAAAAIATGKKRKRPHSFETNPSIRKRQQTRLLRKLRATIDEYTTRVGQQAVVLCVCPGKPNPLFKVFGAVPLENVVRNLKQLVLQDLEHALAEHAPPPPPENPDTYTLPPLVIDGIPTPVDKMTQAQLRAFIPMMLRYSTGRGKPGWGKDSTRPAWWPSDLPWQNVRSDCRSEDEKARISWTNALRQIVKNCYKFHGREDLLPAFTEGDAPQHQYVQTPHQMVHTISNADGTVSLIQVDASGAVSTLSDAATSQTEATQAVATLAEVAAATQVEVTLSHPGQSDGVSIDQSDLSHTEAIAQAAVATLAEATLADGGQIVLPEHAAAAAAALANVPDNMNTSNMVTIPVQAAASLMQIQTHHLPVSTHTQYMSASVPQVAMAPHSIIQTVTTSAVGGHEVHTHMADTCEGVPVATQAVEVVTLENAPDPMS</sequence>
<keyword evidence="6" id="KW-0539">Nucleus</keyword>
<accession>A0ABN8MBE1</accession>
<evidence type="ECO:0000256" key="3">
    <source>
        <dbReference type="ARBA" id="ARBA00023015"/>
    </source>
</evidence>
<comment type="subcellular location">
    <subcellularLocation>
        <location evidence="1">Nucleus</location>
    </subcellularLocation>
</comment>
<dbReference type="PANTHER" id="PTHR20338">
    <property type="entry name" value="NUCLEAR RESPIRATORY FACTOR 1"/>
    <property type="match status" value="1"/>
</dbReference>
<feature type="domain" description="Nuclear respiratory factor 1 NLS/DNA-binding dimerisation" evidence="8">
    <location>
        <begin position="72"/>
        <end position="282"/>
    </location>
</feature>
<evidence type="ECO:0000259" key="8">
    <source>
        <dbReference type="Pfam" id="PF10491"/>
    </source>
</evidence>
<evidence type="ECO:0000256" key="6">
    <source>
        <dbReference type="ARBA" id="ARBA00023242"/>
    </source>
</evidence>
<evidence type="ECO:0000313" key="9">
    <source>
        <dbReference type="EMBL" id="CAH3025103.1"/>
    </source>
</evidence>
<dbReference type="InterPro" id="IPR039142">
    <property type="entry name" value="NRF1/Ewg"/>
</dbReference>
<keyword evidence="3" id="KW-0805">Transcription regulation</keyword>
<feature type="region of interest" description="Disordered" evidence="7">
    <location>
        <begin position="82"/>
        <end position="102"/>
    </location>
</feature>
<evidence type="ECO:0000256" key="4">
    <source>
        <dbReference type="ARBA" id="ARBA00023125"/>
    </source>
</evidence>
<evidence type="ECO:0000256" key="5">
    <source>
        <dbReference type="ARBA" id="ARBA00023163"/>
    </source>
</evidence>
<organism evidence="9 10">
    <name type="scientific">Porites evermanni</name>
    <dbReference type="NCBI Taxonomy" id="104178"/>
    <lineage>
        <taxon>Eukaryota</taxon>
        <taxon>Metazoa</taxon>
        <taxon>Cnidaria</taxon>
        <taxon>Anthozoa</taxon>
        <taxon>Hexacorallia</taxon>
        <taxon>Scleractinia</taxon>
        <taxon>Fungiina</taxon>
        <taxon>Poritidae</taxon>
        <taxon>Porites</taxon>
    </lineage>
</organism>
<name>A0ABN8MBE1_9CNID</name>
<evidence type="ECO:0000313" key="10">
    <source>
        <dbReference type="Proteomes" id="UP001159427"/>
    </source>
</evidence>
<keyword evidence="5" id="KW-0804">Transcription</keyword>
<dbReference type="Pfam" id="PF10492">
    <property type="entry name" value="Nrf1_activ_bdg"/>
    <property type="match status" value="1"/>
</dbReference>
<evidence type="ECO:0000256" key="2">
    <source>
        <dbReference type="ARBA" id="ARBA00005713"/>
    </source>
</evidence>
<keyword evidence="4" id="KW-0238">DNA-binding</keyword>
<dbReference type="Proteomes" id="UP001159427">
    <property type="component" value="Unassembled WGS sequence"/>
</dbReference>
<protein>
    <recommendedName>
        <fullName evidence="8">Nuclear respiratory factor 1 NLS/DNA-binding dimerisation domain-containing protein</fullName>
    </recommendedName>
</protein>
<gene>
    <name evidence="9" type="ORF">PEVE_00025044</name>
</gene>
<feature type="compositionally biased region" description="Low complexity" evidence="7">
    <location>
        <begin position="27"/>
        <end position="37"/>
    </location>
</feature>
<proteinExistence type="inferred from homology"/>
<comment type="similarity">
    <text evidence="2">Belongs to the NRF1/Ewg family.</text>
</comment>
<dbReference type="InterPro" id="IPR019525">
    <property type="entry name" value="Nrf1_NLS/DNA-bd_dimer"/>
</dbReference>
<evidence type="ECO:0000256" key="1">
    <source>
        <dbReference type="ARBA" id="ARBA00004123"/>
    </source>
</evidence>